<dbReference type="RefSeq" id="WP_106266008.1">
    <property type="nucleotide sequence ID" value="NZ_PVTQ01000010.1"/>
</dbReference>
<dbReference type="PANTHER" id="PTHR30086:SF20">
    <property type="entry name" value="ARGININE EXPORTER PROTEIN ARGO-RELATED"/>
    <property type="match status" value="1"/>
</dbReference>
<keyword evidence="5 6" id="KW-0472">Membrane</keyword>
<feature type="transmembrane region" description="Helical" evidence="6">
    <location>
        <begin position="175"/>
        <end position="193"/>
    </location>
</feature>
<dbReference type="GO" id="GO:0015171">
    <property type="term" value="F:amino acid transmembrane transporter activity"/>
    <property type="evidence" value="ECO:0007669"/>
    <property type="project" value="TreeGrafter"/>
</dbReference>
<feature type="transmembrane region" description="Helical" evidence="6">
    <location>
        <begin position="142"/>
        <end position="163"/>
    </location>
</feature>
<dbReference type="OrthoDB" id="7724143at2"/>
<keyword evidence="4 6" id="KW-1133">Transmembrane helix</keyword>
<feature type="transmembrane region" description="Helical" evidence="6">
    <location>
        <begin position="37"/>
        <end position="61"/>
    </location>
</feature>
<protein>
    <submittedName>
        <fullName evidence="7">Threonine/homoserine/homoserine lactone efflux protein</fullName>
    </submittedName>
</protein>
<dbReference type="GO" id="GO:0005886">
    <property type="term" value="C:plasma membrane"/>
    <property type="evidence" value="ECO:0007669"/>
    <property type="project" value="UniProtKB-SubCell"/>
</dbReference>
<dbReference type="PANTHER" id="PTHR30086">
    <property type="entry name" value="ARGININE EXPORTER PROTEIN ARGO"/>
    <property type="match status" value="1"/>
</dbReference>
<proteinExistence type="predicted"/>
<evidence type="ECO:0000256" key="4">
    <source>
        <dbReference type="ARBA" id="ARBA00022989"/>
    </source>
</evidence>
<evidence type="ECO:0000313" key="7">
    <source>
        <dbReference type="EMBL" id="PRY87299.1"/>
    </source>
</evidence>
<keyword evidence="8" id="KW-1185">Reference proteome</keyword>
<feature type="transmembrane region" description="Helical" evidence="6">
    <location>
        <begin position="68"/>
        <end position="87"/>
    </location>
</feature>
<keyword evidence="3 6" id="KW-0812">Transmembrane</keyword>
<evidence type="ECO:0000256" key="3">
    <source>
        <dbReference type="ARBA" id="ARBA00022692"/>
    </source>
</evidence>
<evidence type="ECO:0000313" key="8">
    <source>
        <dbReference type="Proteomes" id="UP000238392"/>
    </source>
</evidence>
<reference evidence="7 8" key="1">
    <citation type="submission" date="2018-03" db="EMBL/GenBank/DDBJ databases">
        <title>Genomic Encyclopedia of Archaeal and Bacterial Type Strains, Phase II (KMG-II): from individual species to whole genera.</title>
        <authorList>
            <person name="Goeker M."/>
        </authorList>
    </citation>
    <scope>NUCLEOTIDE SEQUENCE [LARGE SCALE GENOMIC DNA]</scope>
    <source>
        <strain evidence="7 8">DSM 100212</strain>
    </source>
</reference>
<gene>
    <name evidence="7" type="ORF">CLV74_11073</name>
</gene>
<dbReference type="EMBL" id="PVTQ01000010">
    <property type="protein sequence ID" value="PRY87299.1"/>
    <property type="molecule type" value="Genomic_DNA"/>
</dbReference>
<dbReference type="Proteomes" id="UP000238392">
    <property type="component" value="Unassembled WGS sequence"/>
</dbReference>
<evidence type="ECO:0000256" key="2">
    <source>
        <dbReference type="ARBA" id="ARBA00022475"/>
    </source>
</evidence>
<sequence>MLTFALAVFFLIITPGPGVLSTAGVGASFGGRAGLRYVSGLFVGTNLVGLTVISGLAALVLADPRLRVVLFTLSFGYLAYLAFRIAFAGSKLAFIQRASPPGLSGGILLQVMNPKAYAVNTALYTGFGFLPDSYWTEVLAKFLIMNMIWVPIHLLWLWAGIKVHQLNLSPRAHSIINKAMAASMLIVVILAALELV</sequence>
<dbReference type="Pfam" id="PF01810">
    <property type="entry name" value="LysE"/>
    <property type="match status" value="1"/>
</dbReference>
<evidence type="ECO:0000256" key="5">
    <source>
        <dbReference type="ARBA" id="ARBA00023136"/>
    </source>
</evidence>
<comment type="caution">
    <text evidence="7">The sequence shown here is derived from an EMBL/GenBank/DDBJ whole genome shotgun (WGS) entry which is preliminary data.</text>
</comment>
<organism evidence="7 8">
    <name type="scientific">Donghicola tyrosinivorans</name>
    <dbReference type="NCBI Taxonomy" id="1652492"/>
    <lineage>
        <taxon>Bacteria</taxon>
        <taxon>Pseudomonadati</taxon>
        <taxon>Pseudomonadota</taxon>
        <taxon>Alphaproteobacteria</taxon>
        <taxon>Rhodobacterales</taxon>
        <taxon>Roseobacteraceae</taxon>
        <taxon>Donghicola</taxon>
    </lineage>
</organism>
<accession>A0A2T0WKR4</accession>
<keyword evidence="2" id="KW-1003">Cell membrane</keyword>
<dbReference type="InterPro" id="IPR001123">
    <property type="entry name" value="LeuE-type"/>
</dbReference>
<dbReference type="AlphaFoldDB" id="A0A2T0WKR4"/>
<evidence type="ECO:0000256" key="6">
    <source>
        <dbReference type="SAM" id="Phobius"/>
    </source>
</evidence>
<name>A0A2T0WKR4_9RHOB</name>
<evidence type="ECO:0000256" key="1">
    <source>
        <dbReference type="ARBA" id="ARBA00004651"/>
    </source>
</evidence>
<comment type="subcellular location">
    <subcellularLocation>
        <location evidence="1">Cell membrane</location>
        <topology evidence="1">Multi-pass membrane protein</topology>
    </subcellularLocation>
</comment>